<feature type="region of interest" description="Disordered" evidence="1">
    <location>
        <begin position="72"/>
        <end position="152"/>
    </location>
</feature>
<organism evidence="2 3">
    <name type="scientific">Scyliorhinus torazame</name>
    <name type="common">Cloudy catshark</name>
    <name type="synonym">Catulus torazame</name>
    <dbReference type="NCBI Taxonomy" id="75743"/>
    <lineage>
        <taxon>Eukaryota</taxon>
        <taxon>Metazoa</taxon>
        <taxon>Chordata</taxon>
        <taxon>Craniata</taxon>
        <taxon>Vertebrata</taxon>
        <taxon>Chondrichthyes</taxon>
        <taxon>Elasmobranchii</taxon>
        <taxon>Galeomorphii</taxon>
        <taxon>Galeoidea</taxon>
        <taxon>Carcharhiniformes</taxon>
        <taxon>Scyliorhinidae</taxon>
        <taxon>Scyliorhinus</taxon>
    </lineage>
</organism>
<keyword evidence="3" id="KW-1185">Reference proteome</keyword>
<feature type="compositionally biased region" description="Polar residues" evidence="1">
    <location>
        <begin position="78"/>
        <end position="106"/>
    </location>
</feature>
<reference evidence="2 3" key="1">
    <citation type="journal article" date="2018" name="Nat. Ecol. Evol.">
        <title>Shark genomes provide insights into elasmobranch evolution and the origin of vertebrates.</title>
        <authorList>
            <person name="Hara Y"/>
            <person name="Yamaguchi K"/>
            <person name="Onimaru K"/>
            <person name="Kadota M"/>
            <person name="Koyanagi M"/>
            <person name="Keeley SD"/>
            <person name="Tatsumi K"/>
            <person name="Tanaka K"/>
            <person name="Motone F"/>
            <person name="Kageyama Y"/>
            <person name="Nozu R"/>
            <person name="Adachi N"/>
            <person name="Nishimura O"/>
            <person name="Nakagawa R"/>
            <person name="Tanegashima C"/>
            <person name="Kiyatake I"/>
            <person name="Matsumoto R"/>
            <person name="Murakumo K"/>
            <person name="Nishida K"/>
            <person name="Terakita A"/>
            <person name="Kuratani S"/>
            <person name="Sato K"/>
            <person name="Hyodo S Kuraku.S."/>
        </authorList>
    </citation>
    <scope>NUCLEOTIDE SEQUENCE [LARGE SCALE GENOMIC DNA]</scope>
</reference>
<dbReference type="AlphaFoldDB" id="A0A401Q5D7"/>
<name>A0A401Q5D7_SCYTO</name>
<protein>
    <submittedName>
        <fullName evidence="2">Uncharacterized protein</fullName>
    </submittedName>
</protein>
<feature type="compositionally biased region" description="Polar residues" evidence="1">
    <location>
        <begin position="139"/>
        <end position="151"/>
    </location>
</feature>
<gene>
    <name evidence="2" type="ORF">scyTo_0017240</name>
</gene>
<dbReference type="STRING" id="75743.A0A401Q5D7"/>
<evidence type="ECO:0000313" key="3">
    <source>
        <dbReference type="Proteomes" id="UP000288216"/>
    </source>
</evidence>
<feature type="compositionally biased region" description="Polar residues" evidence="1">
    <location>
        <begin position="33"/>
        <end position="50"/>
    </location>
</feature>
<evidence type="ECO:0000256" key="1">
    <source>
        <dbReference type="SAM" id="MobiDB-lite"/>
    </source>
</evidence>
<dbReference type="EMBL" id="BFAA01011029">
    <property type="protein sequence ID" value="GCB80590.1"/>
    <property type="molecule type" value="Genomic_DNA"/>
</dbReference>
<feature type="compositionally biased region" description="Basic and acidic residues" evidence="1">
    <location>
        <begin position="19"/>
        <end position="29"/>
    </location>
</feature>
<sequence>MMPVGNPQIEAKERKQRQKLRDQAKEIRFGKSYSLNTSELPTANHPQQNVLQLENFTKSGSNIGEGRCKILESKFSGPGSSPTDTSASSNPKGKQQRYCPSSSLSPRQLGRLSSKVSPGPAAPLPQGSLSAVVEPPDSRSPSTNSQIQASTKDCLVNKGPSVTCWKSPEMSLNVLHPAPSLRAIQLCALEFKDKNVVPHCWAASVPVTPSMGEKSCVQVQMKNPVSDSPEHHSQSSRPGLVTASAPNTPVHGVEHQQVEMLLQNAQQQIQILAYASRKAEDYELINECEERASENTAFLPVVSAEEMPFLVRQEQYRDCDLGK</sequence>
<accession>A0A401Q5D7</accession>
<dbReference type="OrthoDB" id="9939684at2759"/>
<comment type="caution">
    <text evidence="2">The sequence shown here is derived from an EMBL/GenBank/DDBJ whole genome shotgun (WGS) entry which is preliminary data.</text>
</comment>
<feature type="region of interest" description="Disordered" evidence="1">
    <location>
        <begin position="222"/>
        <end position="248"/>
    </location>
</feature>
<dbReference type="Proteomes" id="UP000288216">
    <property type="component" value="Unassembled WGS sequence"/>
</dbReference>
<feature type="region of interest" description="Disordered" evidence="1">
    <location>
        <begin position="1"/>
        <end position="50"/>
    </location>
</feature>
<evidence type="ECO:0000313" key="2">
    <source>
        <dbReference type="EMBL" id="GCB80590.1"/>
    </source>
</evidence>
<proteinExistence type="predicted"/>
<dbReference type="OMA" id="WCKNSCS"/>